<sequence length="314" mass="37011">MIVRSILLLLLFCCNVGNGQVQFQLQRITPCDSLPYIEKETYFLIDATGVEVESFSNMDSDVITLPRPGKYIVQRVTEPGLEYYTIELKEGLTIETCYDPKIMFRQPWIVDSDFVYFVCGKPAYGYQEDFYPDGKIKIRGTFKDGFVTDSLVEYYSNGKLQRKVRYKKDGVHTDRYDSLGKKTSYFWSARRGYMVYGGWREIIYFSNEKINLDISEIGHIVKIEGYYPNGNLKIKQTKKKRIEYYESGNIKTIYSWKANKEFDNTIDNESIYYYTFQIQVKNYDEKGRLINEEYKEEDGNSYPQPSIAYENKFR</sequence>
<name>A0A3S3Q888_9FLAO</name>
<evidence type="ECO:0000256" key="1">
    <source>
        <dbReference type="SAM" id="MobiDB-lite"/>
    </source>
</evidence>
<evidence type="ECO:0000256" key="2">
    <source>
        <dbReference type="SAM" id="SignalP"/>
    </source>
</evidence>
<proteinExistence type="predicted"/>
<dbReference type="InterPro" id="IPR011652">
    <property type="entry name" value="MORN_2"/>
</dbReference>
<feature type="chain" id="PRO_5018758171" description="Toxin-antitoxin system YwqK family antitoxin" evidence="2">
    <location>
        <begin position="20"/>
        <end position="314"/>
    </location>
</feature>
<dbReference type="Pfam" id="PF07661">
    <property type="entry name" value="MORN_2"/>
    <property type="match status" value="4"/>
</dbReference>
<organism evidence="3 4">
    <name type="scientific">Flavobacterium cerinum</name>
    <dbReference type="NCBI Taxonomy" id="2502784"/>
    <lineage>
        <taxon>Bacteria</taxon>
        <taxon>Pseudomonadati</taxon>
        <taxon>Bacteroidota</taxon>
        <taxon>Flavobacteriia</taxon>
        <taxon>Flavobacteriales</taxon>
        <taxon>Flavobacteriaceae</taxon>
        <taxon>Flavobacterium</taxon>
    </lineage>
</organism>
<keyword evidence="4" id="KW-1185">Reference proteome</keyword>
<dbReference type="AlphaFoldDB" id="A0A3S3Q888"/>
<keyword evidence="2" id="KW-0732">Signal</keyword>
<gene>
    <name evidence="3" type="ORF">EPI11_11400</name>
</gene>
<feature type="signal peptide" evidence="2">
    <location>
        <begin position="1"/>
        <end position="19"/>
    </location>
</feature>
<evidence type="ECO:0008006" key="5">
    <source>
        <dbReference type="Google" id="ProtNLM"/>
    </source>
</evidence>
<comment type="caution">
    <text evidence="3">The sequence shown here is derived from an EMBL/GenBank/DDBJ whole genome shotgun (WGS) entry which is preliminary data.</text>
</comment>
<dbReference type="SUPFAM" id="SSF82185">
    <property type="entry name" value="Histone H3 K4-specific methyltransferase SET7/9 N-terminal domain"/>
    <property type="match status" value="1"/>
</dbReference>
<feature type="region of interest" description="Disordered" evidence="1">
    <location>
        <begin position="294"/>
        <end position="314"/>
    </location>
</feature>
<dbReference type="EMBL" id="SBII01000008">
    <property type="protein sequence ID" value="RWW99551.1"/>
    <property type="molecule type" value="Genomic_DNA"/>
</dbReference>
<dbReference type="Gene3D" id="3.90.930.1">
    <property type="match status" value="1"/>
</dbReference>
<reference evidence="3 4" key="1">
    <citation type="submission" date="2019-01" db="EMBL/GenBank/DDBJ databases">
        <title>Flavobacterium sp. nov.,isolated from freshwater.</title>
        <authorList>
            <person name="Zhang R."/>
            <person name="Du Z.-J."/>
        </authorList>
    </citation>
    <scope>NUCLEOTIDE SEQUENCE [LARGE SCALE GENOMIC DNA]</scope>
    <source>
        <strain evidence="3 4">1E403</strain>
    </source>
</reference>
<dbReference type="OrthoDB" id="7342920at2"/>
<evidence type="ECO:0000313" key="4">
    <source>
        <dbReference type="Proteomes" id="UP000287527"/>
    </source>
</evidence>
<dbReference type="Proteomes" id="UP000287527">
    <property type="component" value="Unassembled WGS sequence"/>
</dbReference>
<accession>A0A3S3Q888</accession>
<evidence type="ECO:0000313" key="3">
    <source>
        <dbReference type="EMBL" id="RWW99551.1"/>
    </source>
</evidence>
<protein>
    <recommendedName>
        <fullName evidence="5">Toxin-antitoxin system YwqK family antitoxin</fullName>
    </recommendedName>
</protein>